<dbReference type="GeneID" id="15011481"/>
<keyword evidence="3" id="KW-1185">Reference proteome</keyword>
<dbReference type="KEGG" id="vg:15011481"/>
<gene>
    <name evidence="2" type="ORF">LOKG_00012</name>
</gene>
<accession>M4QSX2</accession>
<dbReference type="EMBL" id="HQ632859">
    <property type="protein sequence ID" value="AGH31449.1"/>
    <property type="molecule type" value="Genomic_DNA"/>
</dbReference>
<evidence type="ECO:0000313" key="3">
    <source>
        <dbReference type="Proteomes" id="UP000201389"/>
    </source>
</evidence>
<proteinExistence type="predicted"/>
<organism evidence="2 3">
    <name type="scientific">Loktanella phage pCB2051-A</name>
    <dbReference type="NCBI Taxonomy" id="754044"/>
    <lineage>
        <taxon>Viruses</taxon>
        <taxon>Duplodnaviria</taxon>
        <taxon>Heunggongvirae</taxon>
        <taxon>Uroviricota</taxon>
        <taxon>Caudoviricetes</taxon>
        <taxon>Casjensviridae</taxon>
        <taxon>Broinstvirus</taxon>
        <taxon>Broinstvirus pCB2051A</taxon>
    </lineage>
</organism>
<name>M4QSX2_9CAUD</name>
<feature type="compositionally biased region" description="Low complexity" evidence="1">
    <location>
        <begin position="23"/>
        <end position="41"/>
    </location>
</feature>
<dbReference type="Proteomes" id="UP000201389">
    <property type="component" value="Segment"/>
</dbReference>
<evidence type="ECO:0000256" key="1">
    <source>
        <dbReference type="SAM" id="MobiDB-lite"/>
    </source>
</evidence>
<evidence type="ECO:0000313" key="2">
    <source>
        <dbReference type="EMBL" id="AGH31449.1"/>
    </source>
</evidence>
<protein>
    <submittedName>
        <fullName evidence="2">Uncharacterized protein</fullName>
    </submittedName>
</protein>
<feature type="region of interest" description="Disordered" evidence="1">
    <location>
        <begin position="118"/>
        <end position="138"/>
    </location>
</feature>
<feature type="region of interest" description="Disordered" evidence="1">
    <location>
        <begin position="23"/>
        <end position="62"/>
    </location>
</feature>
<feature type="compositionally biased region" description="Basic and acidic residues" evidence="1">
    <location>
        <begin position="129"/>
        <end position="138"/>
    </location>
</feature>
<sequence length="138" mass="14887">MSIETLIKELIEALHENTDTLKALTGKTAGAASGKTTTTPSKGEDKAPAKAPAKPAGKTPTVAQMKKAATDFLEEAGENEDDYLARREFVVELASEFDAERFSDIAAKFRGDALEKLEAYNPDADEDPAPSRKRDDIT</sequence>
<dbReference type="RefSeq" id="YP_007674909.1">
    <property type="nucleotide sequence ID" value="NC_020853.1"/>
</dbReference>
<reference evidence="2 3" key="1">
    <citation type="submission" date="2010-10" db="EMBL/GenBank/DDBJ databases">
        <title>The Genome Sequence of Loktanella phage pCB2051-A.</title>
        <authorList>
            <consortium name="The Broad Institute Genome Sequencing Platform"/>
            <person name="Henn M.R."/>
            <person name="Buchan A."/>
            <person name="Levin J."/>
            <person name="Malboeuf C."/>
            <person name="Casali M."/>
            <person name="Russ C."/>
            <person name="Lennon N."/>
            <person name="Chapman S.B."/>
            <person name="Erlich R."/>
            <person name="Young S.K."/>
            <person name="Yandava C."/>
            <person name="Zeng Q."/>
            <person name="Alvarado L."/>
            <person name="Anderson S."/>
            <person name="Berlin A."/>
            <person name="Chen Z."/>
            <person name="Freedman E."/>
            <person name="Gellesch M."/>
            <person name="Goldberg J."/>
            <person name="Green L."/>
            <person name="Griggs A."/>
            <person name="Gujja S."/>
            <person name="Heilman E.R."/>
            <person name="Heiman D."/>
            <person name="Hollinger A."/>
            <person name="Howarth C."/>
            <person name="Larson L."/>
            <person name="Mehta T."/>
            <person name="Pearson M."/>
            <person name="Roberts A."/>
            <person name="Ryan E."/>
            <person name="Saif S."/>
            <person name="Shea T."/>
            <person name="Shenoy N."/>
            <person name="Sisk P."/>
            <person name="Stolte C."/>
            <person name="Sykes S."/>
            <person name="White J."/>
            <person name="Haas B."/>
            <person name="Nusbaum C."/>
            <person name="Birren B."/>
        </authorList>
    </citation>
    <scope>NUCLEOTIDE SEQUENCE [LARGE SCALE GENOMIC DNA]</scope>
    <source>
        <strain evidence="3">pCB2051-A</strain>
    </source>
</reference>